<dbReference type="STRING" id="100816.A0A175W178"/>
<comment type="caution">
    <text evidence="1">The sequence shown here is derived from an EMBL/GenBank/DDBJ whole genome shotgun (WGS) entry which is preliminary data.</text>
</comment>
<protein>
    <submittedName>
        <fullName evidence="1">Uncharacterized protein</fullName>
    </submittedName>
</protein>
<accession>A0A175W178</accession>
<evidence type="ECO:0000313" key="2">
    <source>
        <dbReference type="Proteomes" id="UP000078237"/>
    </source>
</evidence>
<keyword evidence="2" id="KW-1185">Reference proteome</keyword>
<dbReference type="OrthoDB" id="66095at2759"/>
<dbReference type="VEuPathDB" id="FungiDB:MMYC01_206866"/>
<evidence type="ECO:0000313" key="1">
    <source>
        <dbReference type="EMBL" id="KXX76744.1"/>
    </source>
</evidence>
<gene>
    <name evidence="1" type="ORF">MMYC01_206866</name>
</gene>
<proteinExistence type="predicted"/>
<organism evidence="1 2">
    <name type="scientific">Madurella mycetomatis</name>
    <dbReference type="NCBI Taxonomy" id="100816"/>
    <lineage>
        <taxon>Eukaryota</taxon>
        <taxon>Fungi</taxon>
        <taxon>Dikarya</taxon>
        <taxon>Ascomycota</taxon>
        <taxon>Pezizomycotina</taxon>
        <taxon>Sordariomycetes</taxon>
        <taxon>Sordariomycetidae</taxon>
        <taxon>Sordariales</taxon>
        <taxon>Sordariales incertae sedis</taxon>
        <taxon>Madurella</taxon>
    </lineage>
</organism>
<reference evidence="1 2" key="1">
    <citation type="journal article" date="2016" name="Genome Announc.">
        <title>Genome Sequence of Madurella mycetomatis mm55, Isolated from a Human Mycetoma Case in Sudan.</title>
        <authorList>
            <person name="Smit S."/>
            <person name="Derks M.F."/>
            <person name="Bervoets S."/>
            <person name="Fahal A."/>
            <person name="van Leeuwen W."/>
            <person name="van Belkum A."/>
            <person name="van de Sande W.W."/>
        </authorList>
    </citation>
    <scope>NUCLEOTIDE SEQUENCE [LARGE SCALE GENOMIC DNA]</scope>
    <source>
        <strain evidence="2">mm55</strain>
    </source>
</reference>
<dbReference type="EMBL" id="LCTW02000195">
    <property type="protein sequence ID" value="KXX76744.1"/>
    <property type="molecule type" value="Genomic_DNA"/>
</dbReference>
<sequence length="321" mass="36157">MWKLLNRLGIMSVTDPNTNPSPYEPSITDVLVVKAMLSKALALPPEIVNTITDLAEYWPHTTAERTYNASTDVMARGSGMAEDVFMLRSAPLGLRNCSLRTPGSTPIDRKPLKPQPAGDEFSAEDFQRFVGSPVPMLAQPCRRIVFTIRSRDQGWGGAPGDSGTYRHSWTWFDVGLERWCKTIPTESDAMEQQTEHQLPSLMLDDLSTVLPRVEWDQAKQEHVFKHPLLPCEDTKIQCNVVANDEARTHRVVWSYDDDIEPERDVEAANRLADEGRGKATGDGKFVCELKLGDVVTIWAKARFPGWKNIVEWVKLEVYFAV</sequence>
<name>A0A175W178_9PEZI</name>
<dbReference type="AlphaFoldDB" id="A0A175W178"/>
<dbReference type="Proteomes" id="UP000078237">
    <property type="component" value="Unassembled WGS sequence"/>
</dbReference>